<organism evidence="1 2">
    <name type="scientific">Smallanthus sonchifolius</name>
    <dbReference type="NCBI Taxonomy" id="185202"/>
    <lineage>
        <taxon>Eukaryota</taxon>
        <taxon>Viridiplantae</taxon>
        <taxon>Streptophyta</taxon>
        <taxon>Embryophyta</taxon>
        <taxon>Tracheophyta</taxon>
        <taxon>Spermatophyta</taxon>
        <taxon>Magnoliopsida</taxon>
        <taxon>eudicotyledons</taxon>
        <taxon>Gunneridae</taxon>
        <taxon>Pentapetalae</taxon>
        <taxon>asterids</taxon>
        <taxon>campanulids</taxon>
        <taxon>Asterales</taxon>
        <taxon>Asteraceae</taxon>
        <taxon>Asteroideae</taxon>
        <taxon>Heliantheae alliance</taxon>
        <taxon>Millerieae</taxon>
        <taxon>Smallanthus</taxon>
    </lineage>
</organism>
<name>A0ACB8ZCD3_9ASTR</name>
<dbReference type="EMBL" id="CM042043">
    <property type="protein sequence ID" value="KAI3695447.1"/>
    <property type="molecule type" value="Genomic_DNA"/>
</dbReference>
<keyword evidence="2" id="KW-1185">Reference proteome</keyword>
<gene>
    <name evidence="1" type="ORF">L1987_78444</name>
</gene>
<evidence type="ECO:0000313" key="1">
    <source>
        <dbReference type="EMBL" id="KAI3695447.1"/>
    </source>
</evidence>
<reference evidence="1 2" key="2">
    <citation type="journal article" date="2022" name="Mol. Ecol. Resour.">
        <title>The genomes of chicory, endive, great burdock and yacon provide insights into Asteraceae paleo-polyploidization history and plant inulin production.</title>
        <authorList>
            <person name="Fan W."/>
            <person name="Wang S."/>
            <person name="Wang H."/>
            <person name="Wang A."/>
            <person name="Jiang F."/>
            <person name="Liu H."/>
            <person name="Zhao H."/>
            <person name="Xu D."/>
            <person name="Zhang Y."/>
        </authorList>
    </citation>
    <scope>NUCLEOTIDE SEQUENCE [LARGE SCALE GENOMIC DNA]</scope>
    <source>
        <strain evidence="2">cv. Yunnan</strain>
        <tissue evidence="1">Leaves</tissue>
    </source>
</reference>
<evidence type="ECO:0000313" key="2">
    <source>
        <dbReference type="Proteomes" id="UP001056120"/>
    </source>
</evidence>
<sequence>MIDQLIKGDDGIIRMNKRIWVPIYENTREEILEEAHKSKYTMHRGSNKMYKNLKANYWWIGMKKHIAIYVAKCLTCSQVKAEHLKPSGLLTKSAHFLPIKETFSTDKLAQLYVNEIVTLQGVPLSIMSDRDSRFTSRFWQSFQKALGTKLNLSTAYHPQMDGQSERTIQTLEDMLRACVIDLGVSWDDHFHLMEFSYNNSYHTSIQVARVEALYGDESLVMPLQDIEVDEKLRFLEQPLQIEDRQEKRLKRKKLIIMKVKWNSRHGPEYTWELESEMKKKYPHLFE</sequence>
<accession>A0ACB8ZCD3</accession>
<comment type="caution">
    <text evidence="1">The sequence shown here is derived from an EMBL/GenBank/DDBJ whole genome shotgun (WGS) entry which is preliminary data.</text>
</comment>
<reference evidence="2" key="1">
    <citation type="journal article" date="2022" name="Mol. Ecol. Resour.">
        <title>The genomes of chicory, endive, great burdock and yacon provide insights into Asteraceae palaeo-polyploidization history and plant inulin production.</title>
        <authorList>
            <person name="Fan W."/>
            <person name="Wang S."/>
            <person name="Wang H."/>
            <person name="Wang A."/>
            <person name="Jiang F."/>
            <person name="Liu H."/>
            <person name="Zhao H."/>
            <person name="Xu D."/>
            <person name="Zhang Y."/>
        </authorList>
    </citation>
    <scope>NUCLEOTIDE SEQUENCE [LARGE SCALE GENOMIC DNA]</scope>
    <source>
        <strain evidence="2">cv. Yunnan</strain>
    </source>
</reference>
<protein>
    <submittedName>
        <fullName evidence="1">Uncharacterized protein</fullName>
    </submittedName>
</protein>
<dbReference type="Proteomes" id="UP001056120">
    <property type="component" value="Linkage Group LG26"/>
</dbReference>
<proteinExistence type="predicted"/>